<organism evidence="2 3">
    <name type="scientific">Acaryochloris marina (strain MBIC 11017)</name>
    <dbReference type="NCBI Taxonomy" id="329726"/>
    <lineage>
        <taxon>Bacteria</taxon>
        <taxon>Bacillati</taxon>
        <taxon>Cyanobacteriota</taxon>
        <taxon>Cyanophyceae</taxon>
        <taxon>Acaryochloridales</taxon>
        <taxon>Acaryochloridaceae</taxon>
        <taxon>Acaryochloris</taxon>
    </lineage>
</organism>
<protein>
    <submittedName>
        <fullName evidence="2">V4R domain protein</fullName>
    </submittedName>
</protein>
<dbReference type="AlphaFoldDB" id="B0C2M5"/>
<gene>
    <name evidence="2" type="ordered locus">AM1_5977</name>
</gene>
<evidence type="ECO:0000259" key="1">
    <source>
        <dbReference type="SMART" id="SM00989"/>
    </source>
</evidence>
<dbReference type="eggNOG" id="COG1719">
    <property type="taxonomic scope" value="Bacteria"/>
</dbReference>
<dbReference type="Pfam" id="PF02830">
    <property type="entry name" value="V4R"/>
    <property type="match status" value="1"/>
</dbReference>
<dbReference type="PANTHER" id="PTHR35090">
    <property type="entry name" value="DNA-DIRECTED RNA POLYMERASE SUBUNIT I"/>
    <property type="match status" value="1"/>
</dbReference>
<sequence>MISTQLNETSLSLNGEGTIDQLPSVLAMQRFHALNDQRNGSLTQKMQISSTSLKMLNRIVEKFPAQEIYQIGKELGEREFRAFYLAFAPVNPSLLDLGWKTILERWWVYAYLSEYGNVNLELSQEQNDYFFVTFTNTKIHRTKATKNKPVCPLIAGVLAGFFSSLSGYEYEAIETECHEKGHQNCTFILGNSGLVNSETFWQAIHDIH</sequence>
<evidence type="ECO:0000313" key="2">
    <source>
        <dbReference type="EMBL" id="ABW30913.1"/>
    </source>
</evidence>
<dbReference type="KEGG" id="amr:AM1_5977"/>
<evidence type="ECO:0000313" key="3">
    <source>
        <dbReference type="Proteomes" id="UP000000268"/>
    </source>
</evidence>
<keyword evidence="3" id="KW-1185">Reference proteome</keyword>
<dbReference type="InterPro" id="IPR024096">
    <property type="entry name" value="NO_sig/Golgi_transp_ligand-bd"/>
</dbReference>
<accession>B0C2M5</accession>
<dbReference type="EMBL" id="CP000828">
    <property type="protein sequence ID" value="ABW30913.1"/>
    <property type="molecule type" value="Genomic_DNA"/>
</dbReference>
<reference evidence="2 3" key="1">
    <citation type="journal article" date="2008" name="Proc. Natl. Acad. Sci. U.S.A.">
        <title>Niche adaptation and genome expansion in the chlorophyll d-producing cyanobacterium Acaryochloris marina.</title>
        <authorList>
            <person name="Swingley W.D."/>
            <person name="Chen M."/>
            <person name="Cheung P.C."/>
            <person name="Conrad A.L."/>
            <person name="Dejesa L.C."/>
            <person name="Hao J."/>
            <person name="Honchak B.M."/>
            <person name="Karbach L.E."/>
            <person name="Kurdoglu A."/>
            <person name="Lahiri S."/>
            <person name="Mastrian S.D."/>
            <person name="Miyashita H."/>
            <person name="Page L."/>
            <person name="Ramakrishna P."/>
            <person name="Satoh S."/>
            <person name="Sattley W.M."/>
            <person name="Shimada Y."/>
            <person name="Taylor H.L."/>
            <person name="Tomo T."/>
            <person name="Tsuchiya T."/>
            <person name="Wang Z.T."/>
            <person name="Raymond J."/>
            <person name="Mimuro M."/>
            <person name="Blankenship R.E."/>
            <person name="Touchman J.W."/>
        </authorList>
    </citation>
    <scope>NUCLEOTIDE SEQUENCE [LARGE SCALE GENOMIC DNA]</scope>
    <source>
        <strain evidence="3">MBIC 11017</strain>
    </source>
</reference>
<dbReference type="OrthoDB" id="9819591at2"/>
<proteinExistence type="predicted"/>
<dbReference type="SMART" id="SM00989">
    <property type="entry name" value="V4R"/>
    <property type="match status" value="1"/>
</dbReference>
<dbReference type="InterPro" id="IPR004096">
    <property type="entry name" value="V4R"/>
</dbReference>
<dbReference type="Proteomes" id="UP000000268">
    <property type="component" value="Chromosome"/>
</dbReference>
<dbReference type="Gene3D" id="3.30.1380.20">
    <property type="entry name" value="Trafficking protein particle complex subunit 3"/>
    <property type="match status" value="1"/>
</dbReference>
<dbReference type="HOGENOM" id="CLU_1318600_0_0_3"/>
<feature type="domain" description="4-vinyl reductase 4VR" evidence="1">
    <location>
        <begin position="130"/>
        <end position="191"/>
    </location>
</feature>
<name>B0C2M5_ACAM1</name>
<dbReference type="STRING" id="329726.AM1_5977"/>
<dbReference type="RefSeq" id="WP_012166115.1">
    <property type="nucleotide sequence ID" value="NC_009925.1"/>
</dbReference>
<dbReference type="PANTHER" id="PTHR35090:SF1">
    <property type="entry name" value="SLR0144 PROTEIN"/>
    <property type="match status" value="1"/>
</dbReference>
<dbReference type="SUPFAM" id="SSF111126">
    <property type="entry name" value="Ligand-binding domain in the NO signalling and Golgi transport"/>
    <property type="match status" value="1"/>
</dbReference>